<dbReference type="GO" id="GO:0006310">
    <property type="term" value="P:DNA recombination"/>
    <property type="evidence" value="ECO:0007669"/>
    <property type="project" value="UniProtKB-KW"/>
</dbReference>
<dbReference type="PROSITE" id="PS51898">
    <property type="entry name" value="TYR_RECOMBINASE"/>
    <property type="match status" value="1"/>
</dbReference>
<keyword evidence="6" id="KW-1185">Reference proteome</keyword>
<evidence type="ECO:0000256" key="1">
    <source>
        <dbReference type="ARBA" id="ARBA00008857"/>
    </source>
</evidence>
<name>A0A7L5AJI9_9MICO</name>
<dbReference type="AlphaFoldDB" id="A0A7L5AJI9"/>
<dbReference type="InterPro" id="IPR010998">
    <property type="entry name" value="Integrase_recombinase_N"/>
</dbReference>
<dbReference type="Gene3D" id="1.10.443.10">
    <property type="entry name" value="Intergrase catalytic core"/>
    <property type="match status" value="1"/>
</dbReference>
<dbReference type="Pfam" id="PF00589">
    <property type="entry name" value="Phage_integrase"/>
    <property type="match status" value="1"/>
</dbReference>
<dbReference type="CDD" id="cd01189">
    <property type="entry name" value="INT_ICEBs1_C_like"/>
    <property type="match status" value="1"/>
</dbReference>
<comment type="similarity">
    <text evidence="1">Belongs to the 'phage' integrase family.</text>
</comment>
<sequence length="323" mass="35350">MVTAEVFGVYAAAWLAQRVSGKGEPLRPKTRAEYQRQLRTGLAEFQTDRITMITPARVRRWHAERMESGRTLAGAEARLLRAILNTAVVDGIIAKNPVDSNLTRTRAGIPHRPPTLVELGVILDTIEPQMKLAVLLAAYGGLRFGEWRALRRRDVSVLNGRASVSVERSAQYLTGTGWHVGPPKSADGIRTVTLPKGLTADVESHLADRVGAFPDALLFSPVGGQGFLHDRQFNKSWNRARDAAGIRGQVREHDLRHFYGSALAALGHGLPQIQRALGHGTAAATLMYLHAAEEHDFELADRLPMPSPNPRPLLTALSARRGV</sequence>
<dbReference type="PANTHER" id="PTHR30349">
    <property type="entry name" value="PHAGE INTEGRASE-RELATED"/>
    <property type="match status" value="1"/>
</dbReference>
<organism evidence="5 6">
    <name type="scientific">Marisediminicola antarctica</name>
    <dbReference type="NCBI Taxonomy" id="674079"/>
    <lineage>
        <taxon>Bacteria</taxon>
        <taxon>Bacillati</taxon>
        <taxon>Actinomycetota</taxon>
        <taxon>Actinomycetes</taxon>
        <taxon>Micrococcales</taxon>
        <taxon>Microbacteriaceae</taxon>
        <taxon>Marisediminicola</taxon>
    </lineage>
</organism>
<accession>A0A7L5AJI9</accession>
<dbReference type="SUPFAM" id="SSF56349">
    <property type="entry name" value="DNA breaking-rejoining enzymes"/>
    <property type="match status" value="1"/>
</dbReference>
<feature type="domain" description="Tyr recombinase" evidence="4">
    <location>
        <begin position="108"/>
        <end position="301"/>
    </location>
</feature>
<dbReference type="Gene3D" id="1.10.150.130">
    <property type="match status" value="1"/>
</dbReference>
<keyword evidence="3" id="KW-0233">DNA recombination</keyword>
<evidence type="ECO:0000256" key="3">
    <source>
        <dbReference type="ARBA" id="ARBA00023172"/>
    </source>
</evidence>
<keyword evidence="2" id="KW-0238">DNA-binding</keyword>
<dbReference type="KEGG" id="mant:BHD05_15120"/>
<reference evidence="5 6" key="1">
    <citation type="submission" date="2016-09" db="EMBL/GenBank/DDBJ databases">
        <title>Complete genome sequence of microbes from the polar regions.</title>
        <authorList>
            <person name="Liao L."/>
            <person name="Chen B."/>
        </authorList>
    </citation>
    <scope>NUCLEOTIDE SEQUENCE [LARGE SCALE GENOMIC DNA]</scope>
    <source>
        <strain evidence="5 6">ZS314</strain>
    </source>
</reference>
<dbReference type="InterPro" id="IPR002104">
    <property type="entry name" value="Integrase_catalytic"/>
</dbReference>
<evidence type="ECO:0000313" key="5">
    <source>
        <dbReference type="EMBL" id="QHO70780.1"/>
    </source>
</evidence>
<dbReference type="GO" id="GO:0015074">
    <property type="term" value="P:DNA integration"/>
    <property type="evidence" value="ECO:0007669"/>
    <property type="project" value="InterPro"/>
</dbReference>
<dbReference type="InterPro" id="IPR013762">
    <property type="entry name" value="Integrase-like_cat_sf"/>
</dbReference>
<dbReference type="PANTHER" id="PTHR30349:SF64">
    <property type="entry name" value="PROPHAGE INTEGRASE INTD-RELATED"/>
    <property type="match status" value="1"/>
</dbReference>
<evidence type="ECO:0000313" key="6">
    <source>
        <dbReference type="Proteomes" id="UP000464507"/>
    </source>
</evidence>
<dbReference type="EMBL" id="CP017146">
    <property type="protein sequence ID" value="QHO70780.1"/>
    <property type="molecule type" value="Genomic_DNA"/>
</dbReference>
<protein>
    <recommendedName>
        <fullName evidence="4">Tyr recombinase domain-containing protein</fullName>
    </recommendedName>
</protein>
<evidence type="ECO:0000259" key="4">
    <source>
        <dbReference type="PROSITE" id="PS51898"/>
    </source>
</evidence>
<evidence type="ECO:0000256" key="2">
    <source>
        <dbReference type="ARBA" id="ARBA00023125"/>
    </source>
</evidence>
<dbReference type="GO" id="GO:0003677">
    <property type="term" value="F:DNA binding"/>
    <property type="evidence" value="ECO:0007669"/>
    <property type="project" value="UniProtKB-KW"/>
</dbReference>
<dbReference type="InterPro" id="IPR011010">
    <property type="entry name" value="DNA_brk_join_enz"/>
</dbReference>
<gene>
    <name evidence="5" type="ORF">BHD05_15120</name>
</gene>
<dbReference type="Proteomes" id="UP000464507">
    <property type="component" value="Chromosome"/>
</dbReference>
<dbReference type="InterPro" id="IPR050090">
    <property type="entry name" value="Tyrosine_recombinase_XerCD"/>
</dbReference>
<proteinExistence type="inferred from homology"/>